<dbReference type="AlphaFoldDB" id="Q0RAZ4"/>
<gene>
    <name evidence="2" type="ordered locus">FRAAL6771</name>
</gene>
<evidence type="ECO:0000313" key="3">
    <source>
        <dbReference type="Proteomes" id="UP000000657"/>
    </source>
</evidence>
<name>Q0RAZ4_FRAAA</name>
<evidence type="ECO:0000313" key="2">
    <source>
        <dbReference type="EMBL" id="CAJ65394.1"/>
    </source>
</evidence>
<sequence>MSAIRRLLRRPGGAAFAEARSEYPARRWGTLGERARPAVRPARPTLLGRPSWAGHHDPITQGPTALADHPARATGARGVVTP</sequence>
<dbReference type="Proteomes" id="UP000000657">
    <property type="component" value="Chromosome"/>
</dbReference>
<dbReference type="HOGENOM" id="CLU_2553299_0_0_11"/>
<dbReference type="EMBL" id="CT573213">
    <property type="protein sequence ID" value="CAJ65394.1"/>
    <property type="molecule type" value="Genomic_DNA"/>
</dbReference>
<protein>
    <submittedName>
        <fullName evidence="2">Uncharacterized protein</fullName>
    </submittedName>
</protein>
<dbReference type="STRING" id="326424.FRAAL6771"/>
<accession>Q0RAZ4</accession>
<keyword evidence="3" id="KW-1185">Reference proteome</keyword>
<feature type="region of interest" description="Disordered" evidence="1">
    <location>
        <begin position="34"/>
        <end position="82"/>
    </location>
</feature>
<evidence type="ECO:0000256" key="1">
    <source>
        <dbReference type="SAM" id="MobiDB-lite"/>
    </source>
</evidence>
<organism evidence="2 3">
    <name type="scientific">Frankia alni (strain DSM 45986 / CECT 9034 / ACN14a)</name>
    <dbReference type="NCBI Taxonomy" id="326424"/>
    <lineage>
        <taxon>Bacteria</taxon>
        <taxon>Bacillati</taxon>
        <taxon>Actinomycetota</taxon>
        <taxon>Actinomycetes</taxon>
        <taxon>Frankiales</taxon>
        <taxon>Frankiaceae</taxon>
        <taxon>Frankia</taxon>
    </lineage>
</organism>
<proteinExistence type="predicted"/>
<reference evidence="2 3" key="1">
    <citation type="journal article" date="2007" name="Genome Res.">
        <title>Genome characteristics of facultatively symbiotic Frankia sp. strains reflect host range and host plant biogeography.</title>
        <authorList>
            <person name="Normand P."/>
            <person name="Lapierre P."/>
            <person name="Tisa L.S."/>
            <person name="Gogarten J.P."/>
            <person name="Alloisio N."/>
            <person name="Bagnarol E."/>
            <person name="Bassi C.A."/>
            <person name="Berry A.M."/>
            <person name="Bickhart D.M."/>
            <person name="Choisne N."/>
            <person name="Couloux A."/>
            <person name="Cournoyer B."/>
            <person name="Cruveiller S."/>
            <person name="Daubin V."/>
            <person name="Demange N."/>
            <person name="Francino M.P."/>
            <person name="Goltsman E."/>
            <person name="Huang Y."/>
            <person name="Kopp O.R."/>
            <person name="Labarre L."/>
            <person name="Lapidus A."/>
            <person name="Lavire C."/>
            <person name="Marechal J."/>
            <person name="Martinez M."/>
            <person name="Mastronunzio J.E."/>
            <person name="Mullin B.C."/>
            <person name="Niemann J."/>
            <person name="Pujic P."/>
            <person name="Rawnsley T."/>
            <person name="Rouy Z."/>
            <person name="Schenowitz C."/>
            <person name="Sellstedt A."/>
            <person name="Tavares F."/>
            <person name="Tomkins J.P."/>
            <person name="Vallenet D."/>
            <person name="Valverde C."/>
            <person name="Wall L.G."/>
            <person name="Wang Y."/>
            <person name="Medigue C."/>
            <person name="Benson D.R."/>
        </authorList>
    </citation>
    <scope>NUCLEOTIDE SEQUENCE [LARGE SCALE GENOMIC DNA]</scope>
    <source>
        <strain evidence="3">DSM 45986 / CECT 9034 / ACN14a</strain>
    </source>
</reference>
<dbReference type="KEGG" id="fal:FRAAL6771"/>